<dbReference type="EMBL" id="CP001087">
    <property type="protein sequence ID" value="ACN14347.1"/>
    <property type="molecule type" value="Genomic_DNA"/>
</dbReference>
<dbReference type="eggNOG" id="COG1916">
    <property type="taxonomic scope" value="Bacteria"/>
</dbReference>
<gene>
    <name evidence="2" type="primary">traB</name>
    <name evidence="2" type="ordered locus">HRM2_12350</name>
</gene>
<dbReference type="OrthoDB" id="9809330at2"/>
<dbReference type="HOGENOM" id="CLU_032780_1_0_7"/>
<dbReference type="CDD" id="cd14726">
    <property type="entry name" value="TraB_PrgY-like"/>
    <property type="match status" value="1"/>
</dbReference>
<feature type="transmembrane region" description="Helical" evidence="1">
    <location>
        <begin position="286"/>
        <end position="307"/>
    </location>
</feature>
<keyword evidence="1" id="KW-0472">Membrane</keyword>
<dbReference type="Pfam" id="PF01963">
    <property type="entry name" value="TraB_PrgY_gumN"/>
    <property type="match status" value="1"/>
</dbReference>
<protein>
    <submittedName>
        <fullName evidence="2">TraB</fullName>
    </submittedName>
</protein>
<dbReference type="KEGG" id="dat:HRM2_12350"/>
<dbReference type="PANTHER" id="PTHR21530">
    <property type="entry name" value="PHEROMONE SHUTDOWN PROTEIN"/>
    <property type="match status" value="1"/>
</dbReference>
<dbReference type="NCBIfam" id="TIGR00261">
    <property type="entry name" value="traB"/>
    <property type="match status" value="1"/>
</dbReference>
<feature type="transmembrane region" description="Helical" evidence="1">
    <location>
        <begin position="255"/>
        <end position="274"/>
    </location>
</feature>
<keyword evidence="1" id="KW-0812">Transmembrane</keyword>
<dbReference type="InterPro" id="IPR002816">
    <property type="entry name" value="TraB/PrgY/GumN_fam"/>
</dbReference>
<evidence type="ECO:0000313" key="2">
    <source>
        <dbReference type="EMBL" id="ACN14347.1"/>
    </source>
</evidence>
<dbReference type="InterPro" id="IPR005230">
    <property type="entry name" value="TraB_bac"/>
</dbReference>
<dbReference type="Proteomes" id="UP000000442">
    <property type="component" value="Chromosome"/>
</dbReference>
<keyword evidence="1" id="KW-1133">Transmembrane helix</keyword>
<feature type="transmembrane region" description="Helical" evidence="1">
    <location>
        <begin position="367"/>
        <end position="390"/>
    </location>
</feature>
<reference evidence="2 3" key="1">
    <citation type="journal article" date="2009" name="Environ. Microbiol.">
        <title>Genome sequence of Desulfobacterium autotrophicum HRM2, a marine sulfate reducer oxidizing organic carbon completely to carbon dioxide.</title>
        <authorList>
            <person name="Strittmatter A.W."/>
            <person name="Liesegang H."/>
            <person name="Rabus R."/>
            <person name="Decker I."/>
            <person name="Amann J."/>
            <person name="Andres S."/>
            <person name="Henne A."/>
            <person name="Fricke W.F."/>
            <person name="Martinez-Arias R."/>
            <person name="Bartels D."/>
            <person name="Goesmann A."/>
            <person name="Krause L."/>
            <person name="Puehler A."/>
            <person name="Klenk H.P."/>
            <person name="Richter M."/>
            <person name="Schuler M."/>
            <person name="Gloeckner F.O."/>
            <person name="Meyerdierks A."/>
            <person name="Gottschalk G."/>
            <person name="Amann R."/>
        </authorList>
    </citation>
    <scope>NUCLEOTIDE SEQUENCE [LARGE SCALE GENOMIC DNA]</scope>
    <source>
        <strain evidence="3">ATCC 43914 / DSM 3382 / HRM2</strain>
    </source>
</reference>
<evidence type="ECO:0000313" key="3">
    <source>
        <dbReference type="Proteomes" id="UP000000442"/>
    </source>
</evidence>
<keyword evidence="3" id="KW-1185">Reference proteome</keyword>
<dbReference type="RefSeq" id="WP_015903136.1">
    <property type="nucleotide sequence ID" value="NC_012108.1"/>
</dbReference>
<evidence type="ECO:0000256" key="1">
    <source>
        <dbReference type="SAM" id="Phobius"/>
    </source>
</evidence>
<accession>C0QM41</accession>
<organism evidence="2 3">
    <name type="scientific">Desulforapulum autotrophicum (strain ATCC 43914 / DSM 3382 / VKM B-1955 / HRM2)</name>
    <name type="common">Desulfobacterium autotrophicum</name>
    <dbReference type="NCBI Taxonomy" id="177437"/>
    <lineage>
        <taxon>Bacteria</taxon>
        <taxon>Pseudomonadati</taxon>
        <taxon>Thermodesulfobacteriota</taxon>
        <taxon>Desulfobacteria</taxon>
        <taxon>Desulfobacterales</taxon>
        <taxon>Desulfobacteraceae</taxon>
        <taxon>Desulforapulum</taxon>
    </lineage>
</organism>
<name>C0QM41_DESAH</name>
<dbReference type="AlphaFoldDB" id="C0QM41"/>
<dbReference type="PANTHER" id="PTHR21530:SF7">
    <property type="entry name" value="TRAB DOMAIN-CONTAINING PROTEIN"/>
    <property type="match status" value="1"/>
</dbReference>
<feature type="transmembrane region" description="Helical" evidence="1">
    <location>
        <begin position="313"/>
        <end position="334"/>
    </location>
</feature>
<sequence length="394" mass="43793">MDNIATADLEGVDRIFCNGKEIILIGTAHVSKESALLVTRVIESERPDTVCVELCETRLQSIRDKDAWRNMDIIKVIREKKAMFLLMNLMLASFQKRIAEKFEIKPGQEMINAIEAGEKIDARIFPADRAIQTTLTRVWRSMGLWERLKLMFQMVFSLGNTDEITEEEIERMKQEDILQTLLADMKRSHPILERILIDERDQFLAETIRTAPGDRIVAVAGAGHVPGIKRYLADSTAVDMDELTRIPRGGNFGKIMKWLIPLAILVLFGAGFFIKGKGGGTDMIWMWIAANGLFAGLGAVAALAHPWTILTSILAAPLTSLNPMIAAGWVSGLVEAISRKPKVKDLESIPVDILTVRGFWRNNVTRILLVVVFTNLGSSIGTMAAIPLMLKVIG</sequence>
<dbReference type="STRING" id="177437.HRM2_12350"/>
<proteinExistence type="predicted"/>
<dbReference type="InterPro" id="IPR046345">
    <property type="entry name" value="TraB_PrgY-like"/>
</dbReference>